<gene>
    <name evidence="1" type="ORF">GCM10011415_06580</name>
</gene>
<organism evidence="1 2">
    <name type="scientific">Salipiger pallidus</name>
    <dbReference type="NCBI Taxonomy" id="1775170"/>
    <lineage>
        <taxon>Bacteria</taxon>
        <taxon>Pseudomonadati</taxon>
        <taxon>Pseudomonadota</taxon>
        <taxon>Alphaproteobacteria</taxon>
        <taxon>Rhodobacterales</taxon>
        <taxon>Roseobacteraceae</taxon>
        <taxon>Salipiger</taxon>
    </lineage>
</organism>
<dbReference type="AlphaFoldDB" id="A0A8J3EFB9"/>
<accession>A0A8J3EFB9</accession>
<dbReference type="EMBL" id="BMJV01000001">
    <property type="protein sequence ID" value="GGG62870.1"/>
    <property type="molecule type" value="Genomic_DNA"/>
</dbReference>
<proteinExistence type="predicted"/>
<comment type="caution">
    <text evidence="1">The sequence shown here is derived from an EMBL/GenBank/DDBJ whole genome shotgun (WGS) entry which is preliminary data.</text>
</comment>
<evidence type="ECO:0000313" key="2">
    <source>
        <dbReference type="Proteomes" id="UP000617145"/>
    </source>
</evidence>
<protein>
    <submittedName>
        <fullName evidence="1">Uncharacterized protein</fullName>
    </submittedName>
</protein>
<reference evidence="1" key="2">
    <citation type="submission" date="2020-09" db="EMBL/GenBank/DDBJ databases">
        <authorList>
            <person name="Sun Q."/>
            <person name="Zhou Y."/>
        </authorList>
    </citation>
    <scope>NUCLEOTIDE SEQUENCE</scope>
    <source>
        <strain evidence="1">CGMCC 1.15762</strain>
    </source>
</reference>
<name>A0A8J3EFB9_9RHOB</name>
<dbReference type="RefSeq" id="WP_188788717.1">
    <property type="nucleotide sequence ID" value="NZ_BMJV01000001.1"/>
</dbReference>
<sequence length="90" mass="10059">MLPSDQKDALGRIDVRLKLVEAALERAFRDGGAAAFAADLRFSGLVEITIDGWPLEEMGERLARQLMLELRTFRNALDRAAVELEDVEES</sequence>
<evidence type="ECO:0000313" key="1">
    <source>
        <dbReference type="EMBL" id="GGG62870.1"/>
    </source>
</evidence>
<dbReference type="Proteomes" id="UP000617145">
    <property type="component" value="Unassembled WGS sequence"/>
</dbReference>
<keyword evidence="2" id="KW-1185">Reference proteome</keyword>
<reference evidence="1" key="1">
    <citation type="journal article" date="2014" name="Int. J. Syst. Evol. Microbiol.">
        <title>Complete genome sequence of Corynebacterium casei LMG S-19264T (=DSM 44701T), isolated from a smear-ripened cheese.</title>
        <authorList>
            <consortium name="US DOE Joint Genome Institute (JGI-PGF)"/>
            <person name="Walter F."/>
            <person name="Albersmeier A."/>
            <person name="Kalinowski J."/>
            <person name="Ruckert C."/>
        </authorList>
    </citation>
    <scope>NUCLEOTIDE SEQUENCE</scope>
    <source>
        <strain evidence="1">CGMCC 1.15762</strain>
    </source>
</reference>